<dbReference type="Pfam" id="PF20434">
    <property type="entry name" value="BD-FAE"/>
    <property type="match status" value="1"/>
</dbReference>
<dbReference type="SUPFAM" id="SSF53474">
    <property type="entry name" value="alpha/beta-Hydrolases"/>
    <property type="match status" value="1"/>
</dbReference>
<dbReference type="PANTHER" id="PTHR48081">
    <property type="entry name" value="AB HYDROLASE SUPERFAMILY PROTEIN C4A8.06C"/>
    <property type="match status" value="1"/>
</dbReference>
<dbReference type="InterPro" id="IPR050300">
    <property type="entry name" value="GDXG_lipolytic_enzyme"/>
</dbReference>
<dbReference type="EMBL" id="JBEXAE010000008">
    <property type="protein sequence ID" value="MET6991797.1"/>
    <property type="molecule type" value="Genomic_DNA"/>
</dbReference>
<dbReference type="InterPro" id="IPR049492">
    <property type="entry name" value="BD-FAE-like_dom"/>
</dbReference>
<evidence type="ECO:0000259" key="2">
    <source>
        <dbReference type="Pfam" id="PF20434"/>
    </source>
</evidence>
<reference evidence="3 4" key="1">
    <citation type="submission" date="2024-07" db="EMBL/GenBank/DDBJ databases">
        <title>The genome sequence of type strain Sediminicola arcticus GDMCC 1.2805.</title>
        <authorList>
            <person name="Liu Y."/>
        </authorList>
    </citation>
    <scope>NUCLEOTIDE SEQUENCE [LARGE SCALE GENOMIC DNA]</scope>
    <source>
        <strain evidence="3 4">GDMCC 1.2805</strain>
    </source>
</reference>
<organism evidence="3 4">
    <name type="scientific">Sediminicola arcticus</name>
    <dbReference type="NCBI Taxonomy" id="1574308"/>
    <lineage>
        <taxon>Bacteria</taxon>
        <taxon>Pseudomonadati</taxon>
        <taxon>Bacteroidota</taxon>
        <taxon>Flavobacteriia</taxon>
        <taxon>Flavobacteriales</taxon>
        <taxon>Flavobacteriaceae</taxon>
        <taxon>Sediminicola</taxon>
    </lineage>
</organism>
<evidence type="ECO:0000313" key="3">
    <source>
        <dbReference type="EMBL" id="MET6991797.1"/>
    </source>
</evidence>
<dbReference type="Gene3D" id="3.40.50.1820">
    <property type="entry name" value="alpha/beta hydrolase"/>
    <property type="match status" value="1"/>
</dbReference>
<name>A0ABV2SXB4_9FLAO</name>
<comment type="caution">
    <text evidence="3">The sequence shown here is derived from an EMBL/GenBank/DDBJ whole genome shotgun (WGS) entry which is preliminary data.</text>
</comment>
<feature type="domain" description="BD-FAE-like" evidence="2">
    <location>
        <begin position="1"/>
        <end position="105"/>
    </location>
</feature>
<sequence length="108" mass="12081">MDMYLSKHATSYGNKNYTIVFLHGGGYYVSDKTQEEKYIEPYLKKGLNIINMNYRLKKGIPLATSDLTNALNFLHTNNSAYKLNLYNVIVTGFSAGAHIATNVGVNPK</sequence>
<dbReference type="RefSeq" id="WP_354616342.1">
    <property type="nucleotide sequence ID" value="NZ_JBEXAE010000008.1"/>
</dbReference>
<evidence type="ECO:0000256" key="1">
    <source>
        <dbReference type="ARBA" id="ARBA00022801"/>
    </source>
</evidence>
<accession>A0ABV2SXB4</accession>
<dbReference type="Proteomes" id="UP001549799">
    <property type="component" value="Unassembled WGS sequence"/>
</dbReference>
<protein>
    <submittedName>
        <fullName evidence="3">Alpha/beta hydrolase fold domain-containing protein</fullName>
    </submittedName>
</protein>
<dbReference type="GO" id="GO:0016787">
    <property type="term" value="F:hydrolase activity"/>
    <property type="evidence" value="ECO:0007669"/>
    <property type="project" value="UniProtKB-KW"/>
</dbReference>
<keyword evidence="4" id="KW-1185">Reference proteome</keyword>
<gene>
    <name evidence="3" type="ORF">ABXZ36_14195</name>
</gene>
<dbReference type="InterPro" id="IPR029058">
    <property type="entry name" value="AB_hydrolase_fold"/>
</dbReference>
<keyword evidence="1 3" id="KW-0378">Hydrolase</keyword>
<proteinExistence type="predicted"/>
<evidence type="ECO:0000313" key="4">
    <source>
        <dbReference type="Proteomes" id="UP001549799"/>
    </source>
</evidence>